<evidence type="ECO:0000313" key="11">
    <source>
        <dbReference type="Proteomes" id="UP000258613"/>
    </source>
</evidence>
<keyword evidence="1 8" id="KW-0963">Cytoplasm</keyword>
<keyword evidence="6 8" id="KW-0342">GTP-binding</keyword>
<dbReference type="EMBL" id="CP027033">
    <property type="protein sequence ID" value="AXR81548.1"/>
    <property type="molecule type" value="Genomic_DNA"/>
</dbReference>
<dbReference type="GO" id="GO:0005525">
    <property type="term" value="F:GTP binding"/>
    <property type="evidence" value="ECO:0007669"/>
    <property type="project" value="UniProtKB-UniRule"/>
</dbReference>
<feature type="binding site" evidence="8">
    <location>
        <begin position="33"/>
        <end position="35"/>
    </location>
    <ligand>
        <name>GTP</name>
        <dbReference type="ChEBI" id="CHEBI:37565"/>
    </ligand>
</feature>
<keyword evidence="3 8" id="KW-0479">Metal-binding</keyword>
<evidence type="ECO:0000256" key="1">
    <source>
        <dbReference type="ARBA" id="ARBA00022490"/>
    </source>
</evidence>
<comment type="domain">
    <text evidence="8">The N-terminal domain determines nucleotide recognition and specific binding, while the C-terminal domain determines the specific binding to the target protein.</text>
</comment>
<evidence type="ECO:0000256" key="5">
    <source>
        <dbReference type="ARBA" id="ARBA00022842"/>
    </source>
</evidence>
<dbReference type="Proteomes" id="UP000258613">
    <property type="component" value="Chromosome"/>
</dbReference>
<keyword evidence="4 8" id="KW-0547">Nucleotide-binding</keyword>
<feature type="binding site" evidence="8">
    <location>
        <position position="116"/>
    </location>
    <ligand>
        <name>GTP</name>
        <dbReference type="ChEBI" id="CHEBI:37565"/>
    </ligand>
</feature>
<protein>
    <recommendedName>
        <fullName evidence="8">Probable molybdenum cofactor guanylyltransferase</fullName>
        <shortName evidence="8">MoCo guanylyltransferase</shortName>
        <ecNumber evidence="8">2.7.7.77</ecNumber>
    </recommendedName>
    <alternativeName>
        <fullName evidence="8">GTP:molybdopterin guanylyltransferase</fullName>
    </alternativeName>
    <alternativeName>
        <fullName evidence="8">Mo-MPT guanylyltransferase</fullName>
    </alternativeName>
    <alternativeName>
        <fullName evidence="8">Molybdopterin guanylyltransferase</fullName>
    </alternativeName>
    <alternativeName>
        <fullName evidence="8">Molybdopterin-guanine dinucleotide synthase</fullName>
        <shortName evidence="8">MGD synthase</shortName>
    </alternativeName>
</protein>
<comment type="similarity">
    <text evidence="8">Belongs to the MobA family.</text>
</comment>
<feature type="domain" description="MobA-like NTP transferase" evidence="9">
    <location>
        <begin position="30"/>
        <end position="206"/>
    </location>
</feature>
<dbReference type="PANTHER" id="PTHR19136">
    <property type="entry name" value="MOLYBDENUM COFACTOR GUANYLYLTRANSFERASE"/>
    <property type="match status" value="1"/>
</dbReference>
<evidence type="ECO:0000256" key="8">
    <source>
        <dbReference type="HAMAP-Rule" id="MF_00316"/>
    </source>
</evidence>
<dbReference type="GO" id="GO:0005737">
    <property type="term" value="C:cytoplasm"/>
    <property type="evidence" value="ECO:0007669"/>
    <property type="project" value="UniProtKB-SubCell"/>
</dbReference>
<dbReference type="InterPro" id="IPR025877">
    <property type="entry name" value="MobA-like_NTP_Trfase"/>
</dbReference>
<feature type="binding site" evidence="8">
    <location>
        <position position="145"/>
    </location>
    <ligand>
        <name>GTP</name>
        <dbReference type="ChEBI" id="CHEBI:37565"/>
    </ligand>
</feature>
<name>A0A346PPV3_9EURY</name>
<comment type="function">
    <text evidence="8">Transfers a GMP moiety from GTP to Mo-molybdopterin (Mo-MPT) cofactor (Moco or molybdenum cofactor) to form Mo-molybdopterin guanine dinucleotide (Mo-MGD) cofactor.</text>
</comment>
<evidence type="ECO:0000256" key="2">
    <source>
        <dbReference type="ARBA" id="ARBA00022679"/>
    </source>
</evidence>
<dbReference type="CDD" id="cd02503">
    <property type="entry name" value="MobA"/>
    <property type="match status" value="1"/>
</dbReference>
<dbReference type="EC" id="2.7.7.77" evidence="8"/>
<dbReference type="Pfam" id="PF12804">
    <property type="entry name" value="NTP_transf_3"/>
    <property type="match status" value="1"/>
</dbReference>
<organism evidence="10 11">
    <name type="scientific">Natrarchaeobaculum sulfurireducens</name>
    <dbReference type="NCBI Taxonomy" id="2044521"/>
    <lineage>
        <taxon>Archaea</taxon>
        <taxon>Methanobacteriati</taxon>
        <taxon>Methanobacteriota</taxon>
        <taxon>Stenosarchaea group</taxon>
        <taxon>Halobacteria</taxon>
        <taxon>Halobacteriales</taxon>
        <taxon>Natrialbaceae</taxon>
        <taxon>Natrarchaeobaculum</taxon>
    </lineage>
</organism>
<dbReference type="GO" id="GO:0046872">
    <property type="term" value="F:metal ion binding"/>
    <property type="evidence" value="ECO:0007669"/>
    <property type="project" value="UniProtKB-KW"/>
</dbReference>
<dbReference type="GO" id="GO:0006777">
    <property type="term" value="P:Mo-molybdopterin cofactor biosynthetic process"/>
    <property type="evidence" value="ECO:0007669"/>
    <property type="project" value="UniProtKB-KW"/>
</dbReference>
<proteinExistence type="inferred from homology"/>
<keyword evidence="7 8" id="KW-0501">Molybdenum cofactor biosynthesis</keyword>
<feature type="binding site" evidence="8">
    <location>
        <position position="46"/>
    </location>
    <ligand>
        <name>GTP</name>
        <dbReference type="ChEBI" id="CHEBI:37565"/>
    </ligand>
</feature>
<dbReference type="HAMAP" id="MF_00316">
    <property type="entry name" value="MobA"/>
    <property type="match status" value="1"/>
</dbReference>
<sequence>MDGRTLVDRLRIDRRHTFFGRLRTTSMVTGAILAGGRSTRFGDEDKAVASLAGTPMIRRVADRLAGTAPPVEPGAAAASNGESVIDNLVVNCRADQREPIANAMTGYPLEVAYVEDETPDQGPMAGIRNACRGAPDEWTVIVACDMPFVDPTLVSYLCGVARDHEAAVPRLEDEWYQTTQAVYRSAPMADACDRALARGDRKILEPLFDLDYVVVDDDAIRDVTTELTFDNVNTSADLKRAERRYRADGPDSE</sequence>
<keyword evidence="11" id="KW-1185">Reference proteome</keyword>
<dbReference type="InterPro" id="IPR029044">
    <property type="entry name" value="Nucleotide-diphossugar_trans"/>
</dbReference>
<keyword evidence="2 8" id="KW-0808">Transferase</keyword>
<dbReference type="SUPFAM" id="SSF53448">
    <property type="entry name" value="Nucleotide-diphospho-sugar transferases"/>
    <property type="match status" value="1"/>
</dbReference>
<comment type="subcellular location">
    <subcellularLocation>
        <location evidence="8">Cytoplasm</location>
    </subcellularLocation>
</comment>
<evidence type="ECO:0000259" key="9">
    <source>
        <dbReference type="Pfam" id="PF12804"/>
    </source>
</evidence>
<dbReference type="InterPro" id="IPR013482">
    <property type="entry name" value="Molybde_CF_guanTrfase"/>
</dbReference>
<evidence type="ECO:0000256" key="6">
    <source>
        <dbReference type="ARBA" id="ARBA00023134"/>
    </source>
</evidence>
<comment type="cofactor">
    <cofactor evidence="8">
        <name>Mg(2+)</name>
        <dbReference type="ChEBI" id="CHEBI:18420"/>
    </cofactor>
</comment>
<evidence type="ECO:0000256" key="3">
    <source>
        <dbReference type="ARBA" id="ARBA00022723"/>
    </source>
</evidence>
<feature type="binding site" evidence="8">
    <location>
        <position position="145"/>
    </location>
    <ligand>
        <name>Mg(2+)</name>
        <dbReference type="ChEBI" id="CHEBI:18420"/>
    </ligand>
</feature>
<dbReference type="AlphaFoldDB" id="A0A346PPV3"/>
<evidence type="ECO:0000256" key="4">
    <source>
        <dbReference type="ARBA" id="ARBA00022741"/>
    </source>
</evidence>
<gene>
    <name evidence="8" type="primary">mobA</name>
    <name evidence="10" type="ORF">AArcMg_1535</name>
</gene>
<dbReference type="KEGG" id="nag:AArcMg_1535"/>
<keyword evidence="5 8" id="KW-0460">Magnesium</keyword>
<dbReference type="PANTHER" id="PTHR19136:SF81">
    <property type="entry name" value="MOLYBDENUM COFACTOR GUANYLYLTRANSFERASE"/>
    <property type="match status" value="1"/>
</dbReference>
<evidence type="ECO:0000256" key="7">
    <source>
        <dbReference type="ARBA" id="ARBA00023150"/>
    </source>
</evidence>
<feature type="binding site" evidence="8">
    <location>
        <position position="91"/>
    </location>
    <ligand>
        <name>GTP</name>
        <dbReference type="ChEBI" id="CHEBI:37565"/>
    </ligand>
</feature>
<comment type="catalytic activity">
    <reaction evidence="8">
        <text>Mo-molybdopterin + GTP + H(+) = Mo-molybdopterin guanine dinucleotide + diphosphate</text>
        <dbReference type="Rhea" id="RHEA:34243"/>
        <dbReference type="ChEBI" id="CHEBI:15378"/>
        <dbReference type="ChEBI" id="CHEBI:33019"/>
        <dbReference type="ChEBI" id="CHEBI:37565"/>
        <dbReference type="ChEBI" id="CHEBI:71302"/>
        <dbReference type="ChEBI" id="CHEBI:71310"/>
        <dbReference type="EC" id="2.7.7.77"/>
    </reaction>
</comment>
<dbReference type="GO" id="GO:0061603">
    <property type="term" value="F:molybdenum cofactor guanylyltransferase activity"/>
    <property type="evidence" value="ECO:0007669"/>
    <property type="project" value="UniProtKB-EC"/>
</dbReference>
<accession>A0A346PPV3</accession>
<dbReference type="Gene3D" id="3.90.550.10">
    <property type="entry name" value="Spore Coat Polysaccharide Biosynthesis Protein SpsA, Chain A"/>
    <property type="match status" value="1"/>
</dbReference>
<reference evidence="11" key="1">
    <citation type="submission" date="2018-02" db="EMBL/GenBank/DDBJ databases">
        <title>Phenotypic and genomic properties of facultatively anaerobic sulfur-reducing natronoarchaea from hypersaline soda lakes.</title>
        <authorList>
            <person name="Sorokin D.Y."/>
            <person name="Kublanov I.V."/>
            <person name="Roman P."/>
            <person name="Sinninghe Damste J.S."/>
            <person name="Golyshin P.N."/>
            <person name="Rojo D."/>
            <person name="Ciordia S."/>
            <person name="Mena M.D.C."/>
            <person name="Ferrer M."/>
            <person name="Messina E."/>
            <person name="Smedile F."/>
            <person name="La Spada G."/>
            <person name="La Cono V."/>
            <person name="Yakimov M.M."/>
        </authorList>
    </citation>
    <scope>NUCLEOTIDE SEQUENCE [LARGE SCALE GENOMIC DNA]</scope>
    <source>
        <strain evidence="11">AArc-Mg</strain>
    </source>
</reference>
<evidence type="ECO:0000313" key="10">
    <source>
        <dbReference type="EMBL" id="AXR81548.1"/>
    </source>
</evidence>